<protein>
    <submittedName>
        <fullName evidence="3">Diguanylate cyclase (GGDEF) domain-containing protein</fullName>
    </submittedName>
</protein>
<keyword evidence="1" id="KW-0472">Membrane</keyword>
<dbReference type="AlphaFoldDB" id="A0A1M4SZH4"/>
<gene>
    <name evidence="3" type="ORF">SAMN02745190_00310</name>
</gene>
<dbReference type="InterPro" id="IPR001638">
    <property type="entry name" value="Solute-binding_3/MltF_N"/>
</dbReference>
<dbReference type="RefSeq" id="WP_072934417.1">
    <property type="nucleotide sequence ID" value="NZ_FQUG01000002.1"/>
</dbReference>
<dbReference type="InterPro" id="IPR050469">
    <property type="entry name" value="Diguanylate_Cyclase"/>
</dbReference>
<dbReference type="NCBIfam" id="TIGR00254">
    <property type="entry name" value="GGDEF"/>
    <property type="match status" value="1"/>
</dbReference>
<accession>A0A1M4SZH4</accession>
<dbReference type="InterPro" id="IPR029787">
    <property type="entry name" value="Nucleotide_cyclase"/>
</dbReference>
<dbReference type="PROSITE" id="PS50887">
    <property type="entry name" value="GGDEF"/>
    <property type="match status" value="1"/>
</dbReference>
<proteinExistence type="predicted"/>
<reference evidence="3 4" key="1">
    <citation type="submission" date="2016-11" db="EMBL/GenBank/DDBJ databases">
        <authorList>
            <person name="Jaros S."/>
            <person name="Januszkiewicz K."/>
            <person name="Wedrychowicz H."/>
        </authorList>
    </citation>
    <scope>NUCLEOTIDE SEQUENCE [LARGE SCALE GENOMIC DNA]</scope>
    <source>
        <strain evidence="3 4">DSM 10502</strain>
    </source>
</reference>
<keyword evidence="1" id="KW-0812">Transmembrane</keyword>
<dbReference type="OrthoDB" id="9805486at2"/>
<keyword evidence="1" id="KW-1133">Transmembrane helix</keyword>
<evidence type="ECO:0000259" key="2">
    <source>
        <dbReference type="PROSITE" id="PS50887"/>
    </source>
</evidence>
<dbReference type="Pfam" id="PF00497">
    <property type="entry name" value="SBP_bac_3"/>
    <property type="match status" value="2"/>
</dbReference>
<feature type="transmembrane region" description="Helical" evidence="1">
    <location>
        <begin position="20"/>
        <end position="37"/>
    </location>
</feature>
<dbReference type="InterPro" id="IPR043128">
    <property type="entry name" value="Rev_trsase/Diguanyl_cyclase"/>
</dbReference>
<dbReference type="SUPFAM" id="SSF55073">
    <property type="entry name" value="Nucleotide cyclase"/>
    <property type="match status" value="1"/>
</dbReference>
<organism evidence="3 4">
    <name type="scientific">Schwartzia succinivorans DSM 10502</name>
    <dbReference type="NCBI Taxonomy" id="1123243"/>
    <lineage>
        <taxon>Bacteria</taxon>
        <taxon>Bacillati</taxon>
        <taxon>Bacillota</taxon>
        <taxon>Negativicutes</taxon>
        <taxon>Selenomonadales</taxon>
        <taxon>Selenomonadaceae</taxon>
        <taxon>Schwartzia</taxon>
    </lineage>
</organism>
<name>A0A1M4SZH4_9FIRM</name>
<dbReference type="Gene3D" id="3.30.70.270">
    <property type="match status" value="1"/>
</dbReference>
<sequence length="727" mass="81149">MKIQVAGKAKIFSSLASKSVFWISALIFVLSIFYFIPQNAVEAAPANSASNSNGLIKGKKVRVGYIYSPNFSEGAADNAVKSGFAYDYLQKISYYANWNYEYVYGAWADLLQMLYDGEIDIMAGVSKTPERLDSLLFPDYAMGSENYYIYTIEGNPLGAKGINGISGCTVSVNRNSIMESILRDWNDKGNRQINIKTYSGSDERYSDFEAGKAEATVDTDNAISAESRLVPLTKIGQSEYFLAVSKNKPDILSELNAALDRLNSTNPYFAKKLSDLYFSELSVSTTLQNDEIEWLSSHPDIVVGYLDDYLPLCDMDENGNPTGSMMDIINEMLTDLKLKDKVNMSFVAYNSYESMLSDLQTGVVDVAFPVNNDVALAEKSNIFLSDEVFATPMYMIYKGDFADVRKNRIAAKRGTSIADMYIKRFIPGAEVVYFDNIPDMLDAVLDGSVDGAVLNAFRKDAYLHKVSYSGLNSVLLKVRARRCFAVKRGNRELLSVLNRGVTVVPQEIVLTSVNSYASRMNEPTFKDYLMQNITSVMLISGIVIAVVSVLTAYSFIMRRTRKKLDYIAHHDSLTGLFNRLSFNEDLKKWDKKLSKGNVVVAVMDLNDLKRINDGLGHEAGDEIIVGAAECMEKILSPFGRIYRIGGDEFTAILDKGADDWPGILRRLKERFDGWSGKYVNKLAVAIGTAKSSDGPFENINEMFAHADQEMYKDKAEYYKTAGVDRRR</sequence>
<dbReference type="Proteomes" id="UP000184404">
    <property type="component" value="Unassembled WGS sequence"/>
</dbReference>
<dbReference type="SUPFAM" id="SSF53850">
    <property type="entry name" value="Periplasmic binding protein-like II"/>
    <property type="match status" value="2"/>
</dbReference>
<dbReference type="GO" id="GO:0052621">
    <property type="term" value="F:diguanylate cyclase activity"/>
    <property type="evidence" value="ECO:0007669"/>
    <property type="project" value="TreeGrafter"/>
</dbReference>
<evidence type="ECO:0000256" key="1">
    <source>
        <dbReference type="SAM" id="Phobius"/>
    </source>
</evidence>
<dbReference type="Pfam" id="PF00990">
    <property type="entry name" value="GGDEF"/>
    <property type="match status" value="1"/>
</dbReference>
<feature type="domain" description="GGDEF" evidence="2">
    <location>
        <begin position="596"/>
        <end position="727"/>
    </location>
</feature>
<dbReference type="CDD" id="cd01949">
    <property type="entry name" value="GGDEF"/>
    <property type="match status" value="1"/>
</dbReference>
<dbReference type="SMART" id="SM00267">
    <property type="entry name" value="GGDEF"/>
    <property type="match status" value="1"/>
</dbReference>
<feature type="transmembrane region" description="Helical" evidence="1">
    <location>
        <begin position="536"/>
        <end position="556"/>
    </location>
</feature>
<dbReference type="STRING" id="1123243.SAMN02745190_00310"/>
<dbReference type="PANTHER" id="PTHR45138">
    <property type="entry name" value="REGULATORY COMPONENTS OF SENSORY TRANSDUCTION SYSTEM"/>
    <property type="match status" value="1"/>
</dbReference>
<dbReference type="PANTHER" id="PTHR45138:SF9">
    <property type="entry name" value="DIGUANYLATE CYCLASE DGCM-RELATED"/>
    <property type="match status" value="1"/>
</dbReference>
<evidence type="ECO:0000313" key="3">
    <source>
        <dbReference type="EMBL" id="SHE37642.1"/>
    </source>
</evidence>
<dbReference type="SMART" id="SM00062">
    <property type="entry name" value="PBPb"/>
    <property type="match status" value="2"/>
</dbReference>
<dbReference type="InterPro" id="IPR000160">
    <property type="entry name" value="GGDEF_dom"/>
</dbReference>
<dbReference type="Gene3D" id="3.40.190.10">
    <property type="entry name" value="Periplasmic binding protein-like II"/>
    <property type="match status" value="4"/>
</dbReference>
<keyword evidence="4" id="KW-1185">Reference proteome</keyword>
<evidence type="ECO:0000313" key="4">
    <source>
        <dbReference type="Proteomes" id="UP000184404"/>
    </source>
</evidence>
<dbReference type="EMBL" id="FQUG01000002">
    <property type="protein sequence ID" value="SHE37642.1"/>
    <property type="molecule type" value="Genomic_DNA"/>
</dbReference>